<gene>
    <name evidence="7" type="ORF">AAHA92_20130</name>
</gene>
<evidence type="ECO:0000259" key="6">
    <source>
        <dbReference type="Pfam" id="PF26168"/>
    </source>
</evidence>
<dbReference type="GO" id="GO:0016138">
    <property type="term" value="P:glycoside biosynthetic process"/>
    <property type="evidence" value="ECO:0007669"/>
    <property type="project" value="UniProtKB-ARBA"/>
</dbReference>
<dbReference type="SUPFAM" id="SSF53756">
    <property type="entry name" value="UDP-Glycosyltransferase/glycogen phosphorylase"/>
    <property type="match status" value="1"/>
</dbReference>
<evidence type="ECO:0000256" key="4">
    <source>
        <dbReference type="RuleBase" id="RU003718"/>
    </source>
</evidence>
<evidence type="ECO:0000256" key="5">
    <source>
        <dbReference type="RuleBase" id="RU362057"/>
    </source>
</evidence>
<dbReference type="PANTHER" id="PTHR48044:SF82">
    <property type="entry name" value="GLYCOSYLTRANSFERASE"/>
    <property type="match status" value="1"/>
</dbReference>
<dbReference type="PANTHER" id="PTHR48044">
    <property type="entry name" value="GLYCOSYLTRANSFERASE"/>
    <property type="match status" value="1"/>
</dbReference>
<reference evidence="7 8" key="1">
    <citation type="submission" date="2024-06" db="EMBL/GenBank/DDBJ databases">
        <title>A chromosome level genome sequence of Diviner's sage (Salvia divinorum).</title>
        <authorList>
            <person name="Ford S.A."/>
            <person name="Ro D.-K."/>
            <person name="Ness R.W."/>
            <person name="Phillips M.A."/>
        </authorList>
    </citation>
    <scope>NUCLEOTIDE SEQUENCE [LARGE SCALE GENOMIC DNA]</scope>
    <source>
        <strain evidence="7">SAF-2024a</strain>
        <tissue evidence="7">Leaf</tissue>
    </source>
</reference>
<name>A0ABD1GG71_SALDI</name>
<dbReference type="PROSITE" id="PS00375">
    <property type="entry name" value="UDPGT"/>
    <property type="match status" value="1"/>
</dbReference>
<dbReference type="Proteomes" id="UP001567538">
    <property type="component" value="Unassembled WGS sequence"/>
</dbReference>
<protein>
    <recommendedName>
        <fullName evidence="5">Glycosyltransferase</fullName>
        <ecNumber evidence="5">2.4.1.-</ecNumber>
    </recommendedName>
</protein>
<proteinExistence type="inferred from homology"/>
<dbReference type="Gene3D" id="3.40.50.2000">
    <property type="entry name" value="Glycogen Phosphorylase B"/>
    <property type="match status" value="2"/>
</dbReference>
<comment type="similarity">
    <text evidence="1 4">Belongs to the UDP-glycosyltransferase family.</text>
</comment>
<feature type="domain" description="Glycosyltransferase N-terminal" evidence="6">
    <location>
        <begin position="8"/>
        <end position="116"/>
    </location>
</feature>
<organism evidence="7 8">
    <name type="scientific">Salvia divinorum</name>
    <name type="common">Maria pastora</name>
    <name type="synonym">Diviner's sage</name>
    <dbReference type="NCBI Taxonomy" id="28513"/>
    <lineage>
        <taxon>Eukaryota</taxon>
        <taxon>Viridiplantae</taxon>
        <taxon>Streptophyta</taxon>
        <taxon>Embryophyta</taxon>
        <taxon>Tracheophyta</taxon>
        <taxon>Spermatophyta</taxon>
        <taxon>Magnoliopsida</taxon>
        <taxon>eudicotyledons</taxon>
        <taxon>Gunneridae</taxon>
        <taxon>Pentapetalae</taxon>
        <taxon>asterids</taxon>
        <taxon>lamiids</taxon>
        <taxon>Lamiales</taxon>
        <taxon>Lamiaceae</taxon>
        <taxon>Nepetoideae</taxon>
        <taxon>Mentheae</taxon>
        <taxon>Salviinae</taxon>
        <taxon>Salvia</taxon>
        <taxon>Salvia subgen. Calosphace</taxon>
    </lineage>
</organism>
<evidence type="ECO:0000313" key="7">
    <source>
        <dbReference type="EMBL" id="KAL1543117.1"/>
    </source>
</evidence>
<dbReference type="InterPro" id="IPR035595">
    <property type="entry name" value="UDP_glycos_trans_CS"/>
</dbReference>
<accession>A0ABD1GG71</accession>
<keyword evidence="8" id="KW-1185">Reference proteome</keyword>
<evidence type="ECO:0000256" key="3">
    <source>
        <dbReference type="ARBA" id="ARBA00022679"/>
    </source>
</evidence>
<evidence type="ECO:0000313" key="8">
    <source>
        <dbReference type="Proteomes" id="UP001567538"/>
    </source>
</evidence>
<dbReference type="GO" id="GO:0008194">
    <property type="term" value="F:UDP-glycosyltransferase activity"/>
    <property type="evidence" value="ECO:0007669"/>
    <property type="project" value="UniProtKB-ARBA"/>
</dbReference>
<keyword evidence="2 4" id="KW-0328">Glycosyltransferase</keyword>
<dbReference type="FunFam" id="3.40.50.2000:FF:000060">
    <property type="entry name" value="Glycosyltransferase"/>
    <property type="match status" value="1"/>
</dbReference>
<sequence length="459" mass="51138">MEKEKQESFKVLMFPWLAHGHTFPYLELAKRLSTTHHFTMYLCSTTVNLDSIKSSISSEDDAAASVKLVELHMPSPPQLPPHLHTTRNLPSHLIPTLMKTFQESSSSFSDIMDSLKPDLVIFDVYQPWAPKIASSKGVPCVHFSTPGATVLSLLHHLYTLGSSAAFPFPAISLPDEDVPRQVALLAQNLKDADDDFVFGAMTRSTDIVLSKSSRHVEQKYADYLSALSKKEIVCTGPLIAADANKHDDFEIMKWLNGKNLDSTLYISFGSECFLSKKQIVEIAKGLQLCDVNFLWVIRYPAEEAGTGIRLIEEELPAGFLETMKERGLVVTRWAPQTKILGHPSIGGFVSHCGRSSITESMYFGVPVIAMPMNADQPFNAQLVVELGVGVDVEKDHRNGVYVGEEIAKAIDKVMVEKNTLYEGLRSRARRLSVTMREKDEEEVNEVAQQLLKICVKNKN</sequence>
<keyword evidence="3 4" id="KW-0808">Transferase</keyword>
<dbReference type="InterPro" id="IPR002213">
    <property type="entry name" value="UDP_glucos_trans"/>
</dbReference>
<dbReference type="EC" id="2.4.1.-" evidence="5"/>
<dbReference type="CDD" id="cd03784">
    <property type="entry name" value="GT1_Gtf-like"/>
    <property type="match status" value="1"/>
</dbReference>
<evidence type="ECO:0000256" key="1">
    <source>
        <dbReference type="ARBA" id="ARBA00009995"/>
    </source>
</evidence>
<dbReference type="EMBL" id="JBEAFC010000008">
    <property type="protein sequence ID" value="KAL1543117.1"/>
    <property type="molecule type" value="Genomic_DNA"/>
</dbReference>
<comment type="caution">
    <text evidence="7">The sequence shown here is derived from an EMBL/GenBank/DDBJ whole genome shotgun (WGS) entry which is preliminary data.</text>
</comment>
<evidence type="ECO:0000256" key="2">
    <source>
        <dbReference type="ARBA" id="ARBA00022676"/>
    </source>
</evidence>
<dbReference type="InterPro" id="IPR058980">
    <property type="entry name" value="Glyco_transf_N"/>
</dbReference>
<dbReference type="AlphaFoldDB" id="A0ABD1GG71"/>
<dbReference type="Pfam" id="PF00201">
    <property type="entry name" value="UDPGT"/>
    <property type="match status" value="1"/>
</dbReference>
<dbReference type="Pfam" id="PF26168">
    <property type="entry name" value="Glyco_transf_N"/>
    <property type="match status" value="1"/>
</dbReference>